<feature type="compositionally biased region" description="Polar residues" evidence="1">
    <location>
        <begin position="75"/>
        <end position="86"/>
    </location>
</feature>
<feature type="compositionally biased region" description="Basic and acidic residues" evidence="1">
    <location>
        <begin position="1"/>
        <end position="19"/>
    </location>
</feature>
<feature type="compositionally biased region" description="Polar residues" evidence="1">
    <location>
        <begin position="24"/>
        <end position="39"/>
    </location>
</feature>
<name>R4XH79_TAPDE</name>
<dbReference type="AlphaFoldDB" id="R4XH79"/>
<evidence type="ECO:0000313" key="2">
    <source>
        <dbReference type="EMBL" id="CCG85048.1"/>
    </source>
</evidence>
<proteinExistence type="predicted"/>
<keyword evidence="3" id="KW-1185">Reference proteome</keyword>
<evidence type="ECO:0000256" key="1">
    <source>
        <dbReference type="SAM" id="MobiDB-lite"/>
    </source>
</evidence>
<comment type="caution">
    <text evidence="2">The sequence shown here is derived from an EMBL/GenBank/DDBJ whole genome shotgun (WGS) entry which is preliminary data.</text>
</comment>
<reference evidence="2 3" key="1">
    <citation type="journal article" date="2013" name="MBio">
        <title>Genome sequencing of the plant pathogen Taphrina deformans, the causal agent of peach leaf curl.</title>
        <authorList>
            <person name="Cisse O.H."/>
            <person name="Almeida J.M.G.C.F."/>
            <person name="Fonseca A."/>
            <person name="Kumar A.A."/>
            <person name="Salojaervi J."/>
            <person name="Overmyer K."/>
            <person name="Hauser P.M."/>
            <person name="Pagni M."/>
        </authorList>
    </citation>
    <scope>NUCLEOTIDE SEQUENCE [LARGE SCALE GENOMIC DNA]</scope>
    <source>
        <strain evidence="3">PYCC 5710 / ATCC 11124 / CBS 356.35 / IMI 108563 / JCM 9778 / NBRC 8474</strain>
    </source>
</reference>
<organism evidence="2 3">
    <name type="scientific">Taphrina deformans (strain PYCC 5710 / ATCC 11124 / CBS 356.35 / IMI 108563 / JCM 9778 / NBRC 8474)</name>
    <name type="common">Peach leaf curl fungus</name>
    <name type="synonym">Lalaria deformans</name>
    <dbReference type="NCBI Taxonomy" id="1097556"/>
    <lineage>
        <taxon>Eukaryota</taxon>
        <taxon>Fungi</taxon>
        <taxon>Dikarya</taxon>
        <taxon>Ascomycota</taxon>
        <taxon>Taphrinomycotina</taxon>
        <taxon>Taphrinomycetes</taxon>
        <taxon>Taphrinales</taxon>
        <taxon>Taphrinaceae</taxon>
        <taxon>Taphrina</taxon>
    </lineage>
</organism>
<sequence>MSSHTFDREAAEQDLKDTAADASYHSSGTVLNQADQNSKYAHGKLHRTGSIDENTSLPTTDTTIDGAYAIGQTSATESASNYQNKFTEPESHTVGTGSRTIQELPEHVVDMGSTVQTKRTTHVLQTEADPVQYISPQGAAIGHVTSGGTTYTSDVPQVSTRSTSNHTTDARDAHLAQQVSAHAGHDGVVHHHGIVGQNQTIEPQDVKLNAGSGTAVGTSSLGMPHGTTGTTTHTSSHDATTAESPKQKEGFMSKIKHALHR</sequence>
<gene>
    <name evidence="2" type="ORF">TAPDE_005629</name>
</gene>
<feature type="region of interest" description="Disordered" evidence="1">
    <location>
        <begin position="75"/>
        <end position="98"/>
    </location>
</feature>
<protein>
    <submittedName>
        <fullName evidence="2">Uncharacterized protein</fullName>
    </submittedName>
</protein>
<dbReference type="EMBL" id="CAHR02000407">
    <property type="protein sequence ID" value="CCG85048.1"/>
    <property type="molecule type" value="Genomic_DNA"/>
</dbReference>
<accession>R4XH79</accession>
<dbReference type="Proteomes" id="UP000013776">
    <property type="component" value="Unassembled WGS sequence"/>
</dbReference>
<feature type="region of interest" description="Disordered" evidence="1">
    <location>
        <begin position="211"/>
        <end position="252"/>
    </location>
</feature>
<feature type="compositionally biased region" description="Low complexity" evidence="1">
    <location>
        <begin position="226"/>
        <end position="242"/>
    </location>
</feature>
<evidence type="ECO:0000313" key="3">
    <source>
        <dbReference type="Proteomes" id="UP000013776"/>
    </source>
</evidence>
<feature type="region of interest" description="Disordered" evidence="1">
    <location>
        <begin position="1"/>
        <end position="59"/>
    </location>
</feature>
<feature type="compositionally biased region" description="Polar residues" evidence="1">
    <location>
        <begin position="211"/>
        <end position="221"/>
    </location>
</feature>
<dbReference type="VEuPathDB" id="FungiDB:TAPDE_005629"/>